<dbReference type="Proteomes" id="UP001141327">
    <property type="component" value="Unassembled WGS sequence"/>
</dbReference>
<dbReference type="EMBL" id="JAPMOS010000019">
    <property type="protein sequence ID" value="KAJ4459452.1"/>
    <property type="molecule type" value="Genomic_DNA"/>
</dbReference>
<evidence type="ECO:0000313" key="2">
    <source>
        <dbReference type="Proteomes" id="UP001141327"/>
    </source>
</evidence>
<sequence>MEFRPTRTLYGQASPSPQQTRLSWWVDSTFHTHTDFGPLMGCVFTGATTMAAGSSYTLTVTGTDPYGNDVPCQSPSLAPWIFTVLWAGDAVSPTWSCTADARYQAVFTPGTTTVGTYTADLMVNGLPQTRQPAINVAVTAAAASATRCGFTGATTMVAGSSYTLTVTGSDSSGNSVPCQSPTQAAGLFTVVWAGAAVASPAWSCTAGTPARYQAVFTPGTTTMGTYTADLRVSGVAQTSQAAINVAVTAAPASPAKCVFSGATTMVAGSSYTLTVTGTDPYGNSVPCQSPTQAASIFTVVWAGAAIGSPTWSCTASARYQAVFTPGTTTMGTYTADLKVYNVAQTKQPAINVAVTAAPASATKCTFSGATTMTAGSSYTLTVTGTDPYGNSVPCSGATLALGAFTVVWAGAAIGSPTWSCTADSRYQAVFTPGTTTVGTYTADLKVYNVPQTIQTALSVAVTAAPASAARCGFTGATTMVAGSSYTLTVTGTDPYGNSVPCQSPTQAAGIFTVVWAGAAVSPTWSCTAARYQALFTPGTTTMGTYTADLRVSGVAQTSQPAISVAVTAAPASPAKCVFSGAASMIAGSSYTLTVTGTDPYDNSVPCQSPSQAASIFTVVWAGAAVASPTWSCTADSPARYQAVFTPGTTTVGTYTADLKVYSLPQTRQPVINVAVTAAPASATKCVFSGATTMIAGSSYTLTVTGTDPYGNSVPCSGTTLLLMPSDAFRLHLPRIVIVCSMSFQRLWLVVLSARPQALGAFTVVWAGAAVASPTWSCTADSPARYQAVFTPGTTTVGTYTADLRVYNVPQTKQPAINVAVTAAPASPAKCVFSGATTMIAGSSYTLTVTGTDPYDNSVPCQSPSQAAGIFTVVWAGATVAPTWSCTAGTPARYQAVFTPGTTTVGTYTADLRVYSLTQTRQPAINVAVTPAPPSASKCVFTGATTLVAGEAYTMTVTGTDPYDNNVPCQSPSQVRLPVVCL</sequence>
<protein>
    <submittedName>
        <fullName evidence="1">Uncharacterized protein</fullName>
    </submittedName>
</protein>
<dbReference type="Gene3D" id="2.60.40.10">
    <property type="entry name" value="Immunoglobulins"/>
    <property type="match status" value="7"/>
</dbReference>
<comment type="caution">
    <text evidence="1">The sequence shown here is derived from an EMBL/GenBank/DDBJ whole genome shotgun (WGS) entry which is preliminary data.</text>
</comment>
<gene>
    <name evidence="1" type="ORF">PAPYR_4498</name>
</gene>
<evidence type="ECO:0000313" key="1">
    <source>
        <dbReference type="EMBL" id="KAJ4459452.1"/>
    </source>
</evidence>
<name>A0ABQ8UP13_9EUKA</name>
<proteinExistence type="predicted"/>
<dbReference type="InterPro" id="IPR013783">
    <property type="entry name" value="Ig-like_fold"/>
</dbReference>
<organism evidence="1 2">
    <name type="scientific">Paratrimastix pyriformis</name>
    <dbReference type="NCBI Taxonomy" id="342808"/>
    <lineage>
        <taxon>Eukaryota</taxon>
        <taxon>Metamonada</taxon>
        <taxon>Preaxostyla</taxon>
        <taxon>Paratrimastigidae</taxon>
        <taxon>Paratrimastix</taxon>
    </lineage>
</organism>
<accession>A0ABQ8UP13</accession>
<reference evidence="1" key="1">
    <citation type="journal article" date="2022" name="bioRxiv">
        <title>Genomics of Preaxostyla Flagellates Illuminates Evolutionary Transitions and the Path Towards Mitochondrial Loss.</title>
        <authorList>
            <person name="Novak L.V.F."/>
            <person name="Treitli S.C."/>
            <person name="Pyrih J."/>
            <person name="Halakuc P."/>
            <person name="Pipaliya S.V."/>
            <person name="Vacek V."/>
            <person name="Brzon O."/>
            <person name="Soukal P."/>
            <person name="Eme L."/>
            <person name="Dacks J.B."/>
            <person name="Karnkowska A."/>
            <person name="Elias M."/>
            <person name="Hampl V."/>
        </authorList>
    </citation>
    <scope>NUCLEOTIDE SEQUENCE</scope>
    <source>
        <strain evidence="1">RCP-MX</strain>
    </source>
</reference>
<keyword evidence="2" id="KW-1185">Reference proteome</keyword>